<dbReference type="Gene3D" id="3.30.470.20">
    <property type="entry name" value="ATP-grasp fold, B domain"/>
    <property type="match status" value="1"/>
</dbReference>
<evidence type="ECO:0000259" key="4">
    <source>
        <dbReference type="PROSITE" id="PS50979"/>
    </source>
</evidence>
<evidence type="ECO:0000256" key="2">
    <source>
        <dbReference type="ARBA" id="ARBA00022741"/>
    </source>
</evidence>
<dbReference type="PROSITE" id="PS50979">
    <property type="entry name" value="BC"/>
    <property type="match status" value="1"/>
</dbReference>
<dbReference type="SMART" id="SM00878">
    <property type="entry name" value="Biotin_carb_C"/>
    <property type="match status" value="1"/>
</dbReference>
<dbReference type="SUPFAM" id="SSF51246">
    <property type="entry name" value="Rudiment single hybrid motif"/>
    <property type="match status" value="1"/>
</dbReference>
<dbReference type="InterPro" id="IPR051602">
    <property type="entry name" value="ACC_Biotin_Carboxylase"/>
</dbReference>
<evidence type="ECO:0000256" key="3">
    <source>
        <dbReference type="ARBA" id="ARBA00022840"/>
    </source>
</evidence>
<organism evidence="5 6">
    <name type="scientific">Marinobacter adhaerens</name>
    <dbReference type="NCBI Taxonomy" id="1033846"/>
    <lineage>
        <taxon>Bacteria</taxon>
        <taxon>Pseudomonadati</taxon>
        <taxon>Pseudomonadota</taxon>
        <taxon>Gammaproteobacteria</taxon>
        <taxon>Pseudomonadales</taxon>
        <taxon>Marinobacteraceae</taxon>
        <taxon>Marinobacter</taxon>
    </lineage>
</organism>
<dbReference type="InterPro" id="IPR011764">
    <property type="entry name" value="Biotin_carboxylation_dom"/>
</dbReference>
<dbReference type="AlphaFoldDB" id="A0A352IZV8"/>
<sequence>SRYYSASGPGVRTDANMYTGYEIPPYYDSMCAKLIVWAMDWDELIARSRRALGDMGIYGVQTTIPYYKQILEHPDFQAADFNTGFVERNPQLLEYSSKTRPESIATAIAAAIAAQAGL</sequence>
<dbReference type="EMBL" id="DNNA01000338">
    <property type="protein sequence ID" value="HBC36991.1"/>
    <property type="molecule type" value="Genomic_DNA"/>
</dbReference>
<evidence type="ECO:0000256" key="1">
    <source>
        <dbReference type="ARBA" id="ARBA00022598"/>
    </source>
</evidence>
<gene>
    <name evidence="5" type="ORF">DC045_22340</name>
</gene>
<feature type="non-terminal residue" evidence="5">
    <location>
        <position position="1"/>
    </location>
</feature>
<dbReference type="PANTHER" id="PTHR48095">
    <property type="entry name" value="PYRUVATE CARBOXYLASE SUBUNIT A"/>
    <property type="match status" value="1"/>
</dbReference>
<evidence type="ECO:0000313" key="6">
    <source>
        <dbReference type="Proteomes" id="UP000263489"/>
    </source>
</evidence>
<keyword evidence="2" id="KW-0547">Nucleotide-binding</keyword>
<dbReference type="InterPro" id="IPR011054">
    <property type="entry name" value="Rudment_hybrid_motif"/>
</dbReference>
<comment type="caution">
    <text evidence="5">The sequence shown here is derived from an EMBL/GenBank/DDBJ whole genome shotgun (WGS) entry which is preliminary data.</text>
</comment>
<dbReference type="Pfam" id="PF02785">
    <property type="entry name" value="Biotin_carb_C"/>
    <property type="match status" value="1"/>
</dbReference>
<keyword evidence="1 5" id="KW-0436">Ligase</keyword>
<accession>A0A352IZV8</accession>
<dbReference type="GO" id="GO:0004736">
    <property type="term" value="F:pyruvate carboxylase activity"/>
    <property type="evidence" value="ECO:0007669"/>
    <property type="project" value="UniProtKB-EC"/>
</dbReference>
<feature type="domain" description="Biotin carboxylation" evidence="4">
    <location>
        <begin position="1"/>
        <end position="91"/>
    </location>
</feature>
<dbReference type="Proteomes" id="UP000263489">
    <property type="component" value="Unassembled WGS sequence"/>
</dbReference>
<reference evidence="5 6" key="1">
    <citation type="journal article" date="2018" name="Nat. Biotechnol.">
        <title>A standardized bacterial taxonomy based on genome phylogeny substantially revises the tree of life.</title>
        <authorList>
            <person name="Parks D.H."/>
            <person name="Chuvochina M."/>
            <person name="Waite D.W."/>
            <person name="Rinke C."/>
            <person name="Skarshewski A."/>
            <person name="Chaumeil P.A."/>
            <person name="Hugenholtz P."/>
        </authorList>
    </citation>
    <scope>NUCLEOTIDE SEQUENCE [LARGE SCALE GENOMIC DNA]</scope>
    <source>
        <strain evidence="5">UBA9380</strain>
    </source>
</reference>
<dbReference type="EC" id="6.4.1.1" evidence="5"/>
<name>A0A352IZV8_9GAMM</name>
<protein>
    <submittedName>
        <fullName evidence="5">Acetyl-CoA carboxylase biotin carboxylase subunit</fullName>
        <ecNumber evidence="5">6.4.1.1</ecNumber>
    </submittedName>
</protein>
<evidence type="ECO:0000313" key="5">
    <source>
        <dbReference type="EMBL" id="HBC36991.1"/>
    </source>
</evidence>
<dbReference type="PANTHER" id="PTHR48095:SF1">
    <property type="entry name" value="BIOTIN CARBOXYLASE"/>
    <property type="match status" value="1"/>
</dbReference>
<dbReference type="InterPro" id="IPR005482">
    <property type="entry name" value="Biotin_COase_C"/>
</dbReference>
<proteinExistence type="predicted"/>
<dbReference type="GO" id="GO:0005524">
    <property type="term" value="F:ATP binding"/>
    <property type="evidence" value="ECO:0007669"/>
    <property type="project" value="UniProtKB-KW"/>
</dbReference>
<keyword evidence="3" id="KW-0067">ATP-binding</keyword>